<accession>A0A2S7XUU4</accession>
<evidence type="ECO:0000313" key="3">
    <source>
        <dbReference type="EMBL" id="PQJ97405.1"/>
    </source>
</evidence>
<proteinExistence type="predicted"/>
<protein>
    <recommendedName>
        <fullName evidence="1">Lcl C-terminal domain-containing protein</fullName>
    </recommendedName>
</protein>
<dbReference type="EMBL" id="PPGH01000013">
    <property type="protein sequence ID" value="PQJ97405.1"/>
    <property type="molecule type" value="Genomic_DNA"/>
</dbReference>
<dbReference type="AlphaFoldDB" id="A0A2S7XUU4"/>
<reference evidence="2 4" key="1">
    <citation type="submission" date="2018-01" db="EMBL/GenBank/DDBJ databases">
        <title>The complete genome sequence of Chromatium okenii LaCa, a purple sulfur bacterium with a turbulent life.</title>
        <authorList>
            <person name="Luedin S.M."/>
            <person name="Liechti N."/>
            <person name="Storelli N."/>
            <person name="Danza F."/>
            <person name="Wittwer M."/>
            <person name="Pothier J.F."/>
            <person name="Tonolla M.A."/>
        </authorList>
    </citation>
    <scope>NUCLEOTIDE SEQUENCE [LARGE SCALE GENOMIC DNA]</scope>
    <source>
        <strain evidence="2 4">LaCa</strain>
    </source>
</reference>
<dbReference type="PANTHER" id="PTHR35812">
    <property type="entry name" value="LIPOPROTEIN"/>
    <property type="match status" value="1"/>
</dbReference>
<dbReference type="PANTHER" id="PTHR35812:SF1">
    <property type="entry name" value="LIPOPROTEIN"/>
    <property type="match status" value="1"/>
</dbReference>
<sequence>MTIGTIHFGDAFMPKIIKFDLPIDGIRAKNIEEIREHFTLEILAHYRSRLLGKWLAVRKLNTELEALQAIDTSDDDQTVFKRLCEIFAVEADDAVIAVLFNDPTPKFGLNIAEVVTHSETDNQAIDFAELLPIQANAVKLFKNRVLFLDTLESLDNMTLTLEVNDGALIFKDCSIGSSIINGRYRDLGNGIVLDIKTDLQWMRCALGQTWTGETCNGEAKKYNWDEAHSAVNELNQHGGYAGHSDWRLPSIDELKTLIVKDQKPAIDQQAFPNTPKWWFWSGSLHHASYSDFAWYVVFSSGVAYNCGRNSDGHVRLVRGGQ</sequence>
<gene>
    <name evidence="3" type="ORF">CXB77_02490</name>
    <name evidence="2" type="ORF">CXB77_02840</name>
</gene>
<dbReference type="Proteomes" id="UP000239936">
    <property type="component" value="Unassembled WGS sequence"/>
</dbReference>
<organism evidence="2 4">
    <name type="scientific">Chromatium okenii</name>
    <dbReference type="NCBI Taxonomy" id="61644"/>
    <lineage>
        <taxon>Bacteria</taxon>
        <taxon>Pseudomonadati</taxon>
        <taxon>Pseudomonadota</taxon>
        <taxon>Gammaproteobacteria</taxon>
        <taxon>Chromatiales</taxon>
        <taxon>Chromatiaceae</taxon>
        <taxon>Chromatium</taxon>
    </lineage>
</organism>
<evidence type="ECO:0000259" key="1">
    <source>
        <dbReference type="Pfam" id="PF07603"/>
    </source>
</evidence>
<name>A0A2S7XUU4_9GAMM</name>
<evidence type="ECO:0000313" key="2">
    <source>
        <dbReference type="EMBL" id="PQJ97283.1"/>
    </source>
</evidence>
<dbReference type="Pfam" id="PF07603">
    <property type="entry name" value="Lcl_C"/>
    <property type="match status" value="1"/>
</dbReference>
<dbReference type="EMBL" id="PPGH01000015">
    <property type="protein sequence ID" value="PQJ97283.1"/>
    <property type="molecule type" value="Genomic_DNA"/>
</dbReference>
<evidence type="ECO:0000313" key="4">
    <source>
        <dbReference type="Proteomes" id="UP000239936"/>
    </source>
</evidence>
<keyword evidence="4" id="KW-1185">Reference proteome</keyword>
<feature type="domain" description="Lcl C-terminal" evidence="1">
    <location>
        <begin position="190"/>
        <end position="318"/>
    </location>
</feature>
<dbReference type="InterPro" id="IPR011460">
    <property type="entry name" value="Lcl_C"/>
</dbReference>
<comment type="caution">
    <text evidence="2">The sequence shown here is derived from an EMBL/GenBank/DDBJ whole genome shotgun (WGS) entry which is preliminary data.</text>
</comment>